<dbReference type="GO" id="GO:0016791">
    <property type="term" value="F:phosphatase activity"/>
    <property type="evidence" value="ECO:0007669"/>
    <property type="project" value="TreeGrafter"/>
</dbReference>
<dbReference type="Pfam" id="PF08282">
    <property type="entry name" value="Hydrolase_3"/>
    <property type="match status" value="1"/>
</dbReference>
<dbReference type="GO" id="GO:0000287">
    <property type="term" value="F:magnesium ion binding"/>
    <property type="evidence" value="ECO:0007669"/>
    <property type="project" value="TreeGrafter"/>
</dbReference>
<gene>
    <name evidence="2" type="ORF">G5B36_09500</name>
    <name evidence="1" type="ORF">L0N08_26740</name>
</gene>
<dbReference type="SFLD" id="SFLDS00003">
    <property type="entry name" value="Haloacid_Dehalogenase"/>
    <property type="match status" value="1"/>
</dbReference>
<proteinExistence type="predicted"/>
<dbReference type="InterPro" id="IPR006379">
    <property type="entry name" value="HAD-SF_hydro_IIB"/>
</dbReference>
<dbReference type="SUPFAM" id="SSF56784">
    <property type="entry name" value="HAD-like"/>
    <property type="match status" value="1"/>
</dbReference>
<dbReference type="Proteomes" id="UP000669239">
    <property type="component" value="Unassembled WGS sequence"/>
</dbReference>
<dbReference type="PANTHER" id="PTHR10000">
    <property type="entry name" value="PHOSPHOSERINE PHOSPHATASE"/>
    <property type="match status" value="1"/>
</dbReference>
<dbReference type="Gene3D" id="3.30.1240.10">
    <property type="match status" value="1"/>
</dbReference>
<keyword evidence="1" id="KW-0378">Hydrolase</keyword>
<dbReference type="Proteomes" id="UP001299608">
    <property type="component" value="Unassembled WGS sequence"/>
</dbReference>
<protein>
    <submittedName>
        <fullName evidence="1">Cof-type HAD-IIB family hydrolase</fullName>
    </submittedName>
    <submittedName>
        <fullName evidence="2">HAD family phosphatase</fullName>
    </submittedName>
</protein>
<dbReference type="GO" id="GO:0005829">
    <property type="term" value="C:cytosol"/>
    <property type="evidence" value="ECO:0007669"/>
    <property type="project" value="TreeGrafter"/>
</dbReference>
<dbReference type="EMBL" id="JAKNGE010000049">
    <property type="protein sequence ID" value="MCG4749017.1"/>
    <property type="molecule type" value="Genomic_DNA"/>
</dbReference>
<accession>A0AAW5BYJ4</accession>
<dbReference type="InterPro" id="IPR036412">
    <property type="entry name" value="HAD-like_sf"/>
</dbReference>
<organism evidence="1 4">
    <name type="scientific">Enterocloster aldenensis</name>
    <dbReference type="NCBI Taxonomy" id="358742"/>
    <lineage>
        <taxon>Bacteria</taxon>
        <taxon>Bacillati</taxon>
        <taxon>Bacillota</taxon>
        <taxon>Clostridia</taxon>
        <taxon>Lachnospirales</taxon>
        <taxon>Lachnospiraceae</taxon>
        <taxon>Enterocloster</taxon>
    </lineage>
</organism>
<reference evidence="2" key="2">
    <citation type="submission" date="2020-02" db="EMBL/GenBank/DDBJ databases">
        <authorList>
            <person name="Littmann E."/>
            <person name="Sorbara M."/>
        </authorList>
    </citation>
    <scope>NUCLEOTIDE SEQUENCE</scope>
    <source>
        <strain evidence="2">MSK.1.17</strain>
    </source>
</reference>
<dbReference type="NCBIfam" id="TIGR01484">
    <property type="entry name" value="HAD-SF-IIB"/>
    <property type="match status" value="1"/>
</dbReference>
<sequence>MEITQDIRLAAVDLDGTLMDSANHIGEAAIRRIGLLNEAGCLVVPCTGRYLGSIPRELLQMGKIRYAITANGAQIWDVGSLTSLYRVKLPSGVVKEVLEAMKGKEGYIELFSQGRSYINEGDVQKAARKVTDDNFIRYFQKDHVMVPSLYGLEALWEEAEKLNVFFLEDRHREMLKARLEARGDVRITSSMAGNIEINGASVNKGRAMEWLCGRLGIGREATLAIGDGDNDMEMIEFAGYGIAMGNSPEELKERADYVTGDHDSGGAEAVLRMIRVF</sequence>
<name>A0AAW5BYJ4_9FIRM</name>
<dbReference type="PROSITE" id="PS01229">
    <property type="entry name" value="COF_2"/>
    <property type="match status" value="1"/>
</dbReference>
<comment type="caution">
    <text evidence="1">The sequence shown here is derived from an EMBL/GenBank/DDBJ whole genome shotgun (WGS) entry which is preliminary data.</text>
</comment>
<evidence type="ECO:0000313" key="2">
    <source>
        <dbReference type="EMBL" id="NSJ48931.1"/>
    </source>
</evidence>
<dbReference type="InterPro" id="IPR023214">
    <property type="entry name" value="HAD_sf"/>
</dbReference>
<dbReference type="EMBL" id="JAAITT010000011">
    <property type="protein sequence ID" value="NSJ48931.1"/>
    <property type="molecule type" value="Genomic_DNA"/>
</dbReference>
<evidence type="ECO:0000313" key="4">
    <source>
        <dbReference type="Proteomes" id="UP001299608"/>
    </source>
</evidence>
<dbReference type="AlphaFoldDB" id="A0AAW5BYJ4"/>
<reference evidence="1" key="3">
    <citation type="submission" date="2022-01" db="EMBL/GenBank/DDBJ databases">
        <title>Collection of gut derived symbiotic bacterial strains cultured from healthy donors.</title>
        <authorList>
            <person name="Lin H."/>
            <person name="Kohout C."/>
            <person name="Waligurski E."/>
            <person name="Pamer E.G."/>
        </authorList>
    </citation>
    <scope>NUCLEOTIDE SEQUENCE</scope>
    <source>
        <strain evidence="1">DFI.6.55</strain>
    </source>
</reference>
<dbReference type="SFLD" id="SFLDG01140">
    <property type="entry name" value="C2.B:_Phosphomannomutase_and_P"/>
    <property type="match status" value="1"/>
</dbReference>
<evidence type="ECO:0000313" key="3">
    <source>
        <dbReference type="Proteomes" id="UP000669239"/>
    </source>
</evidence>
<keyword evidence="3" id="KW-1185">Reference proteome</keyword>
<dbReference type="RefSeq" id="WP_117560980.1">
    <property type="nucleotide sequence ID" value="NZ_JAAITT010000011.1"/>
</dbReference>
<reference evidence="2 3" key="1">
    <citation type="journal article" date="2020" name="Cell Host Microbe">
        <title>Functional and Genomic Variation between Human-Derived Isolates of Lachnospiraceae Reveals Inter- and Intra-Species Diversity.</title>
        <authorList>
            <person name="Sorbara M.T."/>
            <person name="Littmann E.R."/>
            <person name="Fontana E."/>
            <person name="Moody T.U."/>
            <person name="Kohout C.E."/>
            <person name="Gjonbalaj M."/>
            <person name="Eaton V."/>
            <person name="Seok R."/>
            <person name="Leiner I.M."/>
            <person name="Pamer E.G."/>
        </authorList>
    </citation>
    <scope>NUCLEOTIDE SEQUENCE [LARGE SCALE GENOMIC DNA]</scope>
    <source>
        <strain evidence="2 3">MSK.1.17</strain>
    </source>
</reference>
<dbReference type="PANTHER" id="PTHR10000:SF8">
    <property type="entry name" value="HAD SUPERFAMILY HYDROLASE-LIKE, TYPE 3"/>
    <property type="match status" value="1"/>
</dbReference>
<dbReference type="NCBIfam" id="TIGR00099">
    <property type="entry name" value="Cof-subfamily"/>
    <property type="match status" value="1"/>
</dbReference>
<evidence type="ECO:0000313" key="1">
    <source>
        <dbReference type="EMBL" id="MCG4749017.1"/>
    </source>
</evidence>
<dbReference type="Gene3D" id="3.40.50.1000">
    <property type="entry name" value="HAD superfamily/HAD-like"/>
    <property type="match status" value="1"/>
</dbReference>
<dbReference type="InterPro" id="IPR000150">
    <property type="entry name" value="Cof"/>
</dbReference>